<name>A0ABN8PV03_9CNID</name>
<evidence type="ECO:0000313" key="2">
    <source>
        <dbReference type="Proteomes" id="UP001159405"/>
    </source>
</evidence>
<organism evidence="1 2">
    <name type="scientific">Porites lobata</name>
    <dbReference type="NCBI Taxonomy" id="104759"/>
    <lineage>
        <taxon>Eukaryota</taxon>
        <taxon>Metazoa</taxon>
        <taxon>Cnidaria</taxon>
        <taxon>Anthozoa</taxon>
        <taxon>Hexacorallia</taxon>
        <taxon>Scleractinia</taxon>
        <taxon>Fungiina</taxon>
        <taxon>Poritidae</taxon>
        <taxon>Porites</taxon>
    </lineage>
</organism>
<gene>
    <name evidence="1" type="ORF">PLOB_00048545</name>
</gene>
<dbReference type="EMBL" id="CALNXK010000091">
    <property type="protein sequence ID" value="CAH3151351.1"/>
    <property type="molecule type" value="Genomic_DNA"/>
</dbReference>
<sequence>MEGVLVDSGSTSNVIDGAKRETLREKKVKCDSRKSNRRLYSCGSNKPLTTAEETLLRDFPECFKGVGKLKGFQAKLYVDKSVKPVAQKLRPHLIG</sequence>
<dbReference type="Proteomes" id="UP001159405">
    <property type="component" value="Unassembled WGS sequence"/>
</dbReference>
<protein>
    <submittedName>
        <fullName evidence="1">Uncharacterized protein</fullName>
    </submittedName>
</protein>
<keyword evidence="2" id="KW-1185">Reference proteome</keyword>
<reference evidence="1 2" key="1">
    <citation type="submission" date="2022-05" db="EMBL/GenBank/DDBJ databases">
        <authorList>
            <consortium name="Genoscope - CEA"/>
            <person name="William W."/>
        </authorList>
    </citation>
    <scope>NUCLEOTIDE SEQUENCE [LARGE SCALE GENOMIC DNA]</scope>
</reference>
<proteinExistence type="predicted"/>
<accession>A0ABN8PV03</accession>
<evidence type="ECO:0000313" key="1">
    <source>
        <dbReference type="EMBL" id="CAH3151351.1"/>
    </source>
</evidence>
<comment type="caution">
    <text evidence="1">The sequence shown here is derived from an EMBL/GenBank/DDBJ whole genome shotgun (WGS) entry which is preliminary data.</text>
</comment>